<dbReference type="EC" id="5.4.2.8" evidence="12"/>
<dbReference type="EMBL" id="AFHS01000009">
    <property type="protein sequence ID" value="EGK11579.1"/>
    <property type="molecule type" value="Genomic_DNA"/>
</dbReference>
<dbReference type="HOGENOM" id="CLU_016950_0_2_4"/>
<feature type="domain" description="Alpha-D-phosphohexomutase C-terminal" evidence="8">
    <location>
        <begin position="500"/>
        <end position="549"/>
    </location>
</feature>
<evidence type="ECO:0000256" key="6">
    <source>
        <dbReference type="ARBA" id="ARBA00023235"/>
    </source>
</evidence>
<dbReference type="GO" id="GO:0008973">
    <property type="term" value="F:phosphopentomutase activity"/>
    <property type="evidence" value="ECO:0007669"/>
    <property type="project" value="TreeGrafter"/>
</dbReference>
<dbReference type="Pfam" id="PF02879">
    <property type="entry name" value="PGM_PMM_II"/>
    <property type="match status" value="1"/>
</dbReference>
<dbReference type="Gene3D" id="3.30.310.50">
    <property type="entry name" value="Alpha-D-phosphohexomutase, C-terminal domain"/>
    <property type="match status" value="1"/>
</dbReference>
<keyword evidence="4 7" id="KW-0479">Metal-binding</keyword>
<dbReference type="InterPro" id="IPR016055">
    <property type="entry name" value="A-D-PHexomutase_a/b/a-I/II/III"/>
</dbReference>
<evidence type="ECO:0000259" key="10">
    <source>
        <dbReference type="Pfam" id="PF02879"/>
    </source>
</evidence>
<dbReference type="InterPro" id="IPR005846">
    <property type="entry name" value="A-D-PHexomutase_a/b/a-III"/>
</dbReference>
<dbReference type="SUPFAM" id="SSF53738">
    <property type="entry name" value="Phosphoglucomutase, first 3 domains"/>
    <property type="match status" value="3"/>
</dbReference>
<dbReference type="Proteomes" id="UP000004207">
    <property type="component" value="Unassembled WGS sequence"/>
</dbReference>
<dbReference type="PANTHER" id="PTHR45745">
    <property type="entry name" value="PHOSPHOMANNOMUTASE 45A"/>
    <property type="match status" value="1"/>
</dbReference>
<dbReference type="InterPro" id="IPR005844">
    <property type="entry name" value="A-D-PHexomutase_a/b/a-I"/>
</dbReference>
<evidence type="ECO:0000256" key="5">
    <source>
        <dbReference type="ARBA" id="ARBA00022842"/>
    </source>
</evidence>
<dbReference type="Pfam" id="PF02880">
    <property type="entry name" value="PGM_PMM_III"/>
    <property type="match status" value="1"/>
</dbReference>
<organism evidence="12 13">
    <name type="scientific">Kingella kingae ATCC 23330</name>
    <dbReference type="NCBI Taxonomy" id="887327"/>
    <lineage>
        <taxon>Bacteria</taxon>
        <taxon>Pseudomonadati</taxon>
        <taxon>Pseudomonadota</taxon>
        <taxon>Betaproteobacteria</taxon>
        <taxon>Neisseriales</taxon>
        <taxon>Neisseriaceae</taxon>
        <taxon>Kingella</taxon>
    </lineage>
</organism>
<dbReference type="CDD" id="cd05799">
    <property type="entry name" value="PGM2"/>
    <property type="match status" value="1"/>
</dbReference>
<keyword evidence="6 12" id="KW-0413">Isomerase</keyword>
<dbReference type="Gene3D" id="3.40.120.10">
    <property type="entry name" value="Alpha-D-Glucose-1,6-Bisphosphate, subunit A, domain 3"/>
    <property type="match status" value="3"/>
</dbReference>
<evidence type="ECO:0000256" key="1">
    <source>
        <dbReference type="ARBA" id="ARBA00001946"/>
    </source>
</evidence>
<dbReference type="InterPro" id="IPR005845">
    <property type="entry name" value="A-D-PHexomutase_a/b/a-II"/>
</dbReference>
<dbReference type="STRING" id="504.KKKWG1_0717"/>
<dbReference type="GO" id="GO:0000287">
    <property type="term" value="F:magnesium ion binding"/>
    <property type="evidence" value="ECO:0007669"/>
    <property type="project" value="InterPro"/>
</dbReference>
<accession>F5S4X9</accession>
<evidence type="ECO:0000313" key="12">
    <source>
        <dbReference type="EMBL" id="EGK11579.1"/>
    </source>
</evidence>
<evidence type="ECO:0000256" key="4">
    <source>
        <dbReference type="ARBA" id="ARBA00022723"/>
    </source>
</evidence>
<dbReference type="Pfam" id="PF00408">
    <property type="entry name" value="PGM_PMM_IV"/>
    <property type="match status" value="1"/>
</dbReference>
<dbReference type="InterPro" id="IPR036900">
    <property type="entry name" value="A-D-PHexomutase_C_sf"/>
</dbReference>
<feature type="domain" description="Alpha-D-phosphohexomutase alpha/beta/alpha" evidence="9">
    <location>
        <begin position="79"/>
        <end position="216"/>
    </location>
</feature>
<dbReference type="InterPro" id="IPR016066">
    <property type="entry name" value="A-D-PHexomutase_CS"/>
</dbReference>
<evidence type="ECO:0000259" key="9">
    <source>
        <dbReference type="Pfam" id="PF02878"/>
    </source>
</evidence>
<protein>
    <submittedName>
        <fullName evidence="12">Phosphomannomutase</fullName>
        <ecNumber evidence="12">5.4.2.8</ecNumber>
    </submittedName>
</protein>
<dbReference type="AlphaFoldDB" id="F5S4X9"/>
<dbReference type="GO" id="GO:0006166">
    <property type="term" value="P:purine ribonucleoside salvage"/>
    <property type="evidence" value="ECO:0007669"/>
    <property type="project" value="TreeGrafter"/>
</dbReference>
<comment type="similarity">
    <text evidence="2 7">Belongs to the phosphohexose mutase family.</text>
</comment>
<sequence>MERTQQKQNGAGCFFQPNLIISTKQRKKDMTQLFQTAQNWLAQDPDAETRAELQQLLDQAQAGNAAAEQELAARFADRLQFGTAGLRGRLQAGSMGMNRVLVAQAAKGLANYLLANDKEPSIVIGYDGRKNSKIFAEDTAQIMAGAGIQTLLLPRLLPTPVLAYAIRHFNTSAGVMVTASHNPPDDNGYKVYLGKQHGGGQIVSPADTEIAQQIDLATQTPITEYARSSDYQILGEEVVQQYIAKTAKLASTTAGDLNYVYTAMHGVGKETLVQTLQAAGFPLPHIVAEQADPNPTFHTVAFPNPEEKGALDLAIALAQAKNAEFIIANDPDADRFAVATPDADGNWKSLHGNVVGCLLGWHIAQQNQGKTGTLACSLVSSPALAKIAQKYGLANAETLTGFKYISKTPNLIFGFEEALGYLVDPDKVKDKDGISAAIVFLDLVRQLKAQGKTIQDYIDDFAEKFGAYASSQVSLRMQDVADIPKLTDAFRQNPPAQIGAHKVVRSKDYMHDAEPNNILVYHLDNGSRLIVRPSGTEPKVKLYLDVNGSDNTDAARVLAQFDADVRELLRSDAFGNQNC</sequence>
<feature type="domain" description="Alpha-D-phosphohexomutase alpha/beta/alpha" evidence="10">
    <location>
        <begin position="242"/>
        <end position="341"/>
    </location>
</feature>
<dbReference type="GO" id="GO:0005975">
    <property type="term" value="P:carbohydrate metabolic process"/>
    <property type="evidence" value="ECO:0007669"/>
    <property type="project" value="InterPro"/>
</dbReference>
<keyword evidence="13" id="KW-1185">Reference proteome</keyword>
<dbReference type="InterPro" id="IPR005843">
    <property type="entry name" value="A-D-PHexomutase_C"/>
</dbReference>
<comment type="cofactor">
    <cofactor evidence="1">
        <name>Mg(2+)</name>
        <dbReference type="ChEBI" id="CHEBI:18420"/>
    </cofactor>
</comment>
<dbReference type="PROSITE" id="PS00710">
    <property type="entry name" value="PGM_PMM"/>
    <property type="match status" value="1"/>
</dbReference>
<dbReference type="GO" id="GO:0004615">
    <property type="term" value="F:phosphomannomutase activity"/>
    <property type="evidence" value="ECO:0007669"/>
    <property type="project" value="UniProtKB-EC"/>
</dbReference>
<comment type="caution">
    <text evidence="12">The sequence shown here is derived from an EMBL/GenBank/DDBJ whole genome shotgun (WGS) entry which is preliminary data.</text>
</comment>
<dbReference type="PANTHER" id="PTHR45745:SF1">
    <property type="entry name" value="PHOSPHOGLUCOMUTASE 2B-RELATED"/>
    <property type="match status" value="1"/>
</dbReference>
<dbReference type="eggNOG" id="COG1109">
    <property type="taxonomic scope" value="Bacteria"/>
</dbReference>
<dbReference type="SUPFAM" id="SSF55957">
    <property type="entry name" value="Phosphoglucomutase, C-terminal domain"/>
    <property type="match status" value="1"/>
</dbReference>
<keyword evidence="3" id="KW-0597">Phosphoprotein</keyword>
<evidence type="ECO:0000256" key="2">
    <source>
        <dbReference type="ARBA" id="ARBA00010231"/>
    </source>
</evidence>
<dbReference type="Pfam" id="PF02878">
    <property type="entry name" value="PGM_PMM_I"/>
    <property type="match status" value="1"/>
</dbReference>
<evidence type="ECO:0000256" key="3">
    <source>
        <dbReference type="ARBA" id="ARBA00022553"/>
    </source>
</evidence>
<evidence type="ECO:0000256" key="7">
    <source>
        <dbReference type="RuleBase" id="RU004326"/>
    </source>
</evidence>
<gene>
    <name evidence="12" type="primary">yhxB</name>
    <name evidence="12" type="ORF">HMPREF0476_0262</name>
</gene>
<evidence type="ECO:0000259" key="8">
    <source>
        <dbReference type="Pfam" id="PF00408"/>
    </source>
</evidence>
<reference evidence="12 13" key="1">
    <citation type="submission" date="2011-04" db="EMBL/GenBank/DDBJ databases">
        <authorList>
            <person name="Muzny D."/>
            <person name="Qin X."/>
            <person name="Deng J."/>
            <person name="Jiang H."/>
            <person name="Liu Y."/>
            <person name="Qu J."/>
            <person name="Song X.-Z."/>
            <person name="Zhang L."/>
            <person name="Thornton R."/>
            <person name="Coyle M."/>
            <person name="Francisco L."/>
            <person name="Jackson L."/>
            <person name="Javaid M."/>
            <person name="Korchina V."/>
            <person name="Kovar C."/>
            <person name="Mata R."/>
            <person name="Mathew T."/>
            <person name="Ngo R."/>
            <person name="Nguyen L."/>
            <person name="Nguyen N."/>
            <person name="Okwuonu G."/>
            <person name="Ongeri F."/>
            <person name="Pham C."/>
            <person name="Simmons D."/>
            <person name="Wilczek-Boney K."/>
            <person name="Hale W."/>
            <person name="Jakkamsetti A."/>
            <person name="Pham P."/>
            <person name="Ruth R."/>
            <person name="San Lucas F."/>
            <person name="Warren J."/>
            <person name="Zhang J."/>
            <person name="Zhao Z."/>
            <person name="Zhou C."/>
            <person name="Zhu D."/>
            <person name="Lee S."/>
            <person name="Bess C."/>
            <person name="Blankenburg K."/>
            <person name="Forbes L."/>
            <person name="Fu Q."/>
            <person name="Gubbala S."/>
            <person name="Hirani K."/>
            <person name="Jayaseelan J.C."/>
            <person name="Lara F."/>
            <person name="Munidasa M."/>
            <person name="Palculict T."/>
            <person name="Patil S."/>
            <person name="Pu L.-L."/>
            <person name="Saada N."/>
            <person name="Tang L."/>
            <person name="Weissenberger G."/>
            <person name="Zhu Y."/>
            <person name="Hemphill L."/>
            <person name="Shang Y."/>
            <person name="Youmans B."/>
            <person name="Ayvaz T."/>
            <person name="Ross M."/>
            <person name="Santibanez J."/>
            <person name="Aqrawi P."/>
            <person name="Gross S."/>
            <person name="Joshi V."/>
            <person name="Fowler G."/>
            <person name="Nazareth L."/>
            <person name="Reid J."/>
            <person name="Worley K."/>
            <person name="Petrosino J."/>
            <person name="Highlander S."/>
            <person name="Gibbs R."/>
        </authorList>
    </citation>
    <scope>NUCLEOTIDE SEQUENCE [LARGE SCALE GENOMIC DNA]</scope>
    <source>
        <strain evidence="12 13">ATCC 23330</strain>
    </source>
</reference>
<keyword evidence="5 7" id="KW-0460">Magnesium</keyword>
<evidence type="ECO:0000259" key="11">
    <source>
        <dbReference type="Pfam" id="PF02880"/>
    </source>
</evidence>
<name>F5S4X9_KINKI</name>
<feature type="domain" description="Alpha-D-phosphohexomutase alpha/beta/alpha" evidence="11">
    <location>
        <begin position="352"/>
        <end position="464"/>
    </location>
</feature>
<proteinExistence type="inferred from homology"/>
<evidence type="ECO:0000313" key="13">
    <source>
        <dbReference type="Proteomes" id="UP000004207"/>
    </source>
</evidence>